<dbReference type="EMBL" id="MGHD01000003">
    <property type="protein sequence ID" value="OGM60727.1"/>
    <property type="molecule type" value="Genomic_DNA"/>
</dbReference>
<comment type="caution">
    <text evidence="2">The sequence shown here is derived from an EMBL/GenBank/DDBJ whole genome shotgun (WGS) entry which is preliminary data.</text>
</comment>
<keyword evidence="1" id="KW-1133">Transmembrane helix</keyword>
<dbReference type="Proteomes" id="UP000176404">
    <property type="component" value="Unassembled WGS sequence"/>
</dbReference>
<reference evidence="2 3" key="1">
    <citation type="journal article" date="2016" name="Nat. Commun.">
        <title>Thousands of microbial genomes shed light on interconnected biogeochemical processes in an aquifer system.</title>
        <authorList>
            <person name="Anantharaman K."/>
            <person name="Brown C.T."/>
            <person name="Hug L.A."/>
            <person name="Sharon I."/>
            <person name="Castelle C.J."/>
            <person name="Probst A.J."/>
            <person name="Thomas B.C."/>
            <person name="Singh A."/>
            <person name="Wilkins M.J."/>
            <person name="Karaoz U."/>
            <person name="Brodie E.L."/>
            <person name="Williams K.H."/>
            <person name="Hubbard S.S."/>
            <person name="Banfield J.F."/>
        </authorList>
    </citation>
    <scope>NUCLEOTIDE SEQUENCE [LARGE SCALE GENOMIC DNA]</scope>
</reference>
<organism evidence="2 3">
    <name type="scientific">Candidatus Woesebacteria bacterium RIFCSPLOWO2_01_FULL_39_10b</name>
    <dbReference type="NCBI Taxonomy" id="1802517"/>
    <lineage>
        <taxon>Bacteria</taxon>
        <taxon>Candidatus Woeseibacteriota</taxon>
    </lineage>
</organism>
<name>A0A1F8B9M6_9BACT</name>
<keyword evidence="1" id="KW-0472">Membrane</keyword>
<gene>
    <name evidence="2" type="ORF">A2892_01645</name>
</gene>
<keyword evidence="1" id="KW-0812">Transmembrane</keyword>
<accession>A0A1F8B9M6</accession>
<proteinExistence type="predicted"/>
<feature type="transmembrane region" description="Helical" evidence="1">
    <location>
        <begin position="6"/>
        <end position="25"/>
    </location>
</feature>
<dbReference type="AlphaFoldDB" id="A0A1F8B9M6"/>
<evidence type="ECO:0000256" key="1">
    <source>
        <dbReference type="SAM" id="Phobius"/>
    </source>
</evidence>
<evidence type="ECO:0000313" key="3">
    <source>
        <dbReference type="Proteomes" id="UP000176404"/>
    </source>
</evidence>
<sequence length="164" mass="18855">MNRGIIASVLVILAFFVFLLLRYSILKPSLYSSEKLSTSSATITPLPLPLATYNPQPTTNPNLPLLYQGVEWGEQIVDVIRFRNEDNTFVEKPGHSIDSKNLSYPTDVIKYYKNELSKKDWKETWSAGGPTGESYGYQKKDMYFQFGVQKVPEKEYLFFVEYSQ</sequence>
<evidence type="ECO:0000313" key="2">
    <source>
        <dbReference type="EMBL" id="OGM60727.1"/>
    </source>
</evidence>
<protein>
    <submittedName>
        <fullName evidence="2">Uncharacterized protein</fullName>
    </submittedName>
</protein>